<feature type="compositionally biased region" description="Low complexity" evidence="3">
    <location>
        <begin position="224"/>
        <end position="237"/>
    </location>
</feature>
<accession>A0A9W8A0P1</accession>
<protein>
    <submittedName>
        <fullName evidence="5">RNA binding protein, heterogenous nuclear RNP-K like protein</fullName>
    </submittedName>
</protein>
<feature type="region of interest" description="Disordered" evidence="3">
    <location>
        <begin position="194"/>
        <end position="237"/>
    </location>
</feature>
<dbReference type="InterPro" id="IPR004087">
    <property type="entry name" value="KH_dom"/>
</dbReference>
<keyword evidence="6" id="KW-1185">Reference proteome</keyword>
<gene>
    <name evidence="5" type="primary">HEK2_1</name>
    <name evidence="5" type="ORF">H4219_001603</name>
</gene>
<reference evidence="5" key="1">
    <citation type="submission" date="2022-07" db="EMBL/GenBank/DDBJ databases">
        <title>Phylogenomic reconstructions and comparative analyses of Kickxellomycotina fungi.</title>
        <authorList>
            <person name="Reynolds N.K."/>
            <person name="Stajich J.E."/>
            <person name="Barry K."/>
            <person name="Grigoriev I.V."/>
            <person name="Crous P."/>
            <person name="Smith M.E."/>
        </authorList>
    </citation>
    <scope>NUCLEOTIDE SEQUENCE</scope>
    <source>
        <strain evidence="5">NBRC 100468</strain>
    </source>
</reference>
<dbReference type="Proteomes" id="UP001150538">
    <property type="component" value="Unassembled WGS sequence"/>
</dbReference>
<feature type="region of interest" description="Disordered" evidence="3">
    <location>
        <begin position="305"/>
        <end position="367"/>
    </location>
</feature>
<keyword evidence="2" id="KW-0694">RNA-binding</keyword>
<comment type="caution">
    <text evidence="5">The sequence shown here is derived from an EMBL/GenBank/DDBJ whole genome shotgun (WGS) entry which is preliminary data.</text>
</comment>
<evidence type="ECO:0000256" key="1">
    <source>
        <dbReference type="ARBA" id="ARBA00022737"/>
    </source>
</evidence>
<evidence type="ECO:0000256" key="3">
    <source>
        <dbReference type="SAM" id="MobiDB-lite"/>
    </source>
</evidence>
<dbReference type="CDD" id="cd22457">
    <property type="entry name" value="KH-I_Rnc1_rpt3"/>
    <property type="match status" value="1"/>
</dbReference>
<dbReference type="PROSITE" id="PS50084">
    <property type="entry name" value="KH_TYPE_1"/>
    <property type="match status" value="3"/>
</dbReference>
<dbReference type="EMBL" id="JANBPU010000018">
    <property type="protein sequence ID" value="KAJ1920074.1"/>
    <property type="molecule type" value="Genomic_DNA"/>
</dbReference>
<feature type="compositionally biased region" description="Basic and acidic residues" evidence="3">
    <location>
        <begin position="305"/>
        <end position="317"/>
    </location>
</feature>
<dbReference type="InterPro" id="IPR036612">
    <property type="entry name" value="KH_dom_type_1_sf"/>
</dbReference>
<evidence type="ECO:0000259" key="4">
    <source>
        <dbReference type="SMART" id="SM00322"/>
    </source>
</evidence>
<keyword evidence="1" id="KW-0677">Repeat</keyword>
<dbReference type="CDD" id="cd22456">
    <property type="entry name" value="KH-I_Rnc1_rpt2"/>
    <property type="match status" value="1"/>
</dbReference>
<dbReference type="OrthoDB" id="1937934at2759"/>
<evidence type="ECO:0000313" key="5">
    <source>
        <dbReference type="EMBL" id="KAJ1920074.1"/>
    </source>
</evidence>
<sequence length="794" mass="84162">MIRQWALVSRSFACGKDIRRKFLPACAYVLLGSEKFAAKRTQTEAPQFQSSFQDKASKSMPIARGVGLFLSRVFWLCANPGFKPGISGPGLLSNSSKVVATACDDSGVTNSHRRAQPQPNITVLSATPALPALDPATFSPTIRPRKPSPIGPSRKSVTLGSSGTSVSAQNSRLRAASVDISPLRVLPQKLPNHFHTDLFSPDRQTPTTSVIDPSFPPLQPYTHSPLSYPSGSSLASSLLQGQPGDIQIVRSIPSSLSVKPLVASQQHILNSQFSNRSIISSTSEDMDYSAEKSIAEKLQYMSVDDKGSSVPTHHDSRNQSPGSSSGVDVMKPFPNSRTPDNGSIHSGDGDSSHPSRGSIQQTPPTVEDAQLTVRALVSTKEAGVIIGKSGSVIAQLREVAGVRAGVTQAVSGVTDRVLSVIGNLENVAAAYELVARTLIENPVSTASIPSPSGLVSLQDASGGNIQHQQTVVRILIGHNLMGSVIGRQGLKIKNIQDLSGARLVATKEMLPQSTERVVEIHGTVDGIRIAVVEIGKCLIQDWDRGVGTVLYNPAARVPTVSSTSNPYVNNLRTAAEFMHSDPDRPISSQGLLGSVGGGFGSARHRSHTVSVTRTGNGTDFLSASSMPVPPQSGIQFPGSNTTPGSVTPTNPASAVPGSLFGMGAAAARTRSQSVSAHVLGGRLPIQQEIRTQEIRIPADMVGCIIGKAGSRITEIRRLSGSRISIAKASESESGERLFTITGTRENNEKALYLLYGQLEGEHERRLAQQQQQLQMVNEHGGSLIAGHEPIPEEN</sequence>
<dbReference type="AlphaFoldDB" id="A0A9W8A0P1"/>
<evidence type="ECO:0000313" key="6">
    <source>
        <dbReference type="Proteomes" id="UP001150538"/>
    </source>
</evidence>
<name>A0A9W8A0P1_9FUNG</name>
<feature type="compositionally biased region" description="Polar residues" evidence="3">
    <location>
        <begin position="202"/>
        <end position="211"/>
    </location>
</feature>
<feature type="domain" description="K Homology" evidence="4">
    <location>
        <begin position="369"/>
        <end position="439"/>
    </location>
</feature>
<dbReference type="SUPFAM" id="SSF54791">
    <property type="entry name" value="Eukaryotic type KH-domain (KH-domain type I)"/>
    <property type="match status" value="3"/>
</dbReference>
<dbReference type="InterPro" id="IPR049786">
    <property type="entry name" value="Rnc1_KH-I_3"/>
</dbReference>
<feature type="domain" description="K Homology" evidence="4">
    <location>
        <begin position="468"/>
        <end position="539"/>
    </location>
</feature>
<proteinExistence type="predicted"/>
<dbReference type="SMART" id="SM00322">
    <property type="entry name" value="KH"/>
    <property type="match status" value="3"/>
</dbReference>
<dbReference type="Gene3D" id="3.30.1370.10">
    <property type="entry name" value="K Homology domain, type 1"/>
    <property type="match status" value="3"/>
</dbReference>
<organism evidence="5 6">
    <name type="scientific">Mycoemilia scoparia</name>
    <dbReference type="NCBI Taxonomy" id="417184"/>
    <lineage>
        <taxon>Eukaryota</taxon>
        <taxon>Fungi</taxon>
        <taxon>Fungi incertae sedis</taxon>
        <taxon>Zoopagomycota</taxon>
        <taxon>Kickxellomycotina</taxon>
        <taxon>Kickxellomycetes</taxon>
        <taxon>Kickxellales</taxon>
        <taxon>Kickxellaceae</taxon>
        <taxon>Mycoemilia</taxon>
    </lineage>
</organism>
<dbReference type="Pfam" id="PF00013">
    <property type="entry name" value="KH_1"/>
    <property type="match status" value="3"/>
</dbReference>
<dbReference type="PANTHER" id="PTHR10288">
    <property type="entry name" value="KH DOMAIN CONTAINING RNA BINDING PROTEIN"/>
    <property type="match status" value="1"/>
</dbReference>
<dbReference type="GO" id="GO:0003723">
    <property type="term" value="F:RNA binding"/>
    <property type="evidence" value="ECO:0007669"/>
    <property type="project" value="UniProtKB-UniRule"/>
</dbReference>
<feature type="domain" description="K Homology" evidence="4">
    <location>
        <begin position="688"/>
        <end position="759"/>
    </location>
</feature>
<feature type="compositionally biased region" description="Low complexity" evidence="3">
    <location>
        <begin position="156"/>
        <end position="167"/>
    </location>
</feature>
<feature type="region of interest" description="Disordered" evidence="3">
    <location>
        <begin position="132"/>
        <end position="172"/>
    </location>
</feature>
<dbReference type="InterPro" id="IPR004088">
    <property type="entry name" value="KH_dom_type_1"/>
</dbReference>
<evidence type="ECO:0000256" key="2">
    <source>
        <dbReference type="PROSITE-ProRule" id="PRU00117"/>
    </source>
</evidence>
<dbReference type="CDD" id="cd22455">
    <property type="entry name" value="KH-I_Rnc1_rpt1"/>
    <property type="match status" value="1"/>
</dbReference>